<gene>
    <name evidence="2" type="ORF">A4A49_59326</name>
</gene>
<protein>
    <recommendedName>
        <fullName evidence="4">Late embryogenesis abundant protein LEA-2 subgroup domain-containing protein</fullName>
    </recommendedName>
</protein>
<feature type="non-terminal residue" evidence="2">
    <location>
        <position position="1"/>
    </location>
</feature>
<evidence type="ECO:0008006" key="4">
    <source>
        <dbReference type="Google" id="ProtNLM"/>
    </source>
</evidence>
<reference evidence="2" key="1">
    <citation type="submission" date="2016-11" db="EMBL/GenBank/DDBJ databases">
        <title>The genome of Nicotiana attenuata.</title>
        <authorList>
            <person name="Xu S."/>
            <person name="Brockmoeller T."/>
            <person name="Gaquerel E."/>
            <person name="Navarro A."/>
            <person name="Kuhl H."/>
            <person name="Gase K."/>
            <person name="Ling Z."/>
            <person name="Zhou W."/>
            <person name="Kreitzer C."/>
            <person name="Stanke M."/>
            <person name="Tang H."/>
            <person name="Lyons E."/>
            <person name="Pandey P."/>
            <person name="Pandey S.P."/>
            <person name="Timmermann B."/>
            <person name="Baldwin I.T."/>
        </authorList>
    </citation>
    <scope>NUCLEOTIDE SEQUENCE [LARGE SCALE GENOMIC DNA]</scope>
    <source>
        <strain evidence="2">UT</strain>
    </source>
</reference>
<accession>A0A314KH39</accession>
<keyword evidence="1" id="KW-0812">Transmembrane</keyword>
<dbReference type="Gramene" id="OIT28588">
    <property type="protein sequence ID" value="OIT28588"/>
    <property type="gene ID" value="A4A49_59326"/>
</dbReference>
<keyword evidence="3" id="KW-1185">Reference proteome</keyword>
<dbReference type="AlphaFoldDB" id="A0A314KH39"/>
<dbReference type="Proteomes" id="UP000187609">
    <property type="component" value="Unassembled WGS sequence"/>
</dbReference>
<organism evidence="2 3">
    <name type="scientific">Nicotiana attenuata</name>
    <name type="common">Coyote tobacco</name>
    <dbReference type="NCBI Taxonomy" id="49451"/>
    <lineage>
        <taxon>Eukaryota</taxon>
        <taxon>Viridiplantae</taxon>
        <taxon>Streptophyta</taxon>
        <taxon>Embryophyta</taxon>
        <taxon>Tracheophyta</taxon>
        <taxon>Spermatophyta</taxon>
        <taxon>Magnoliopsida</taxon>
        <taxon>eudicotyledons</taxon>
        <taxon>Gunneridae</taxon>
        <taxon>Pentapetalae</taxon>
        <taxon>asterids</taxon>
        <taxon>lamiids</taxon>
        <taxon>Solanales</taxon>
        <taxon>Solanaceae</taxon>
        <taxon>Nicotianoideae</taxon>
        <taxon>Nicotianeae</taxon>
        <taxon>Nicotiana</taxon>
    </lineage>
</organism>
<comment type="caution">
    <text evidence="2">The sequence shown here is derived from an EMBL/GenBank/DDBJ whole genome shotgun (WGS) entry which is preliminary data.</text>
</comment>
<evidence type="ECO:0000256" key="1">
    <source>
        <dbReference type="SAM" id="Phobius"/>
    </source>
</evidence>
<feature type="non-terminal residue" evidence="2">
    <location>
        <position position="187"/>
    </location>
</feature>
<keyword evidence="1" id="KW-0472">Membrane</keyword>
<sequence length="187" mass="20922">SNGQKFIEDSDDLLVVIIVFSVVFLVGLMVGFIWTSEYHKASFEYPQFSIEGITASNIDISSSSLTPYYSSLDAQNLTINFVVENRAPRQVEYKSMVVSVSYKGDILWVNTLDLYHQHKGERTSMQITFSNLPVKIKGDEVAKEMSTSTSGYGVSKVDLKGKYNSKKLEIHCGDVKIHQLSSSTTQE</sequence>
<keyword evidence="1" id="KW-1133">Transmembrane helix</keyword>
<evidence type="ECO:0000313" key="3">
    <source>
        <dbReference type="Proteomes" id="UP000187609"/>
    </source>
</evidence>
<dbReference type="EMBL" id="MJEQ01002016">
    <property type="protein sequence ID" value="OIT28588.1"/>
    <property type="molecule type" value="Genomic_DNA"/>
</dbReference>
<proteinExistence type="predicted"/>
<name>A0A314KH39_NICAT</name>
<evidence type="ECO:0000313" key="2">
    <source>
        <dbReference type="EMBL" id="OIT28588.1"/>
    </source>
</evidence>
<feature type="transmembrane region" description="Helical" evidence="1">
    <location>
        <begin position="13"/>
        <end position="34"/>
    </location>
</feature>